<protein>
    <submittedName>
        <fullName evidence="2">Uncharacterized protein</fullName>
    </submittedName>
</protein>
<evidence type="ECO:0000256" key="1">
    <source>
        <dbReference type="SAM" id="SignalP"/>
    </source>
</evidence>
<name>A0A3P7MD15_CYLGO</name>
<dbReference type="OrthoDB" id="2448405at2759"/>
<accession>A0A3P7MD15</accession>
<keyword evidence="1" id="KW-0732">Signal</keyword>
<feature type="signal peptide" evidence="1">
    <location>
        <begin position="1"/>
        <end position="19"/>
    </location>
</feature>
<dbReference type="EMBL" id="UYRV01108213">
    <property type="protein sequence ID" value="VDN24120.1"/>
    <property type="molecule type" value="Genomic_DNA"/>
</dbReference>
<organism evidence="2 3">
    <name type="scientific">Cylicostephanus goldi</name>
    <name type="common">Nematode worm</name>
    <dbReference type="NCBI Taxonomy" id="71465"/>
    <lineage>
        <taxon>Eukaryota</taxon>
        <taxon>Metazoa</taxon>
        <taxon>Ecdysozoa</taxon>
        <taxon>Nematoda</taxon>
        <taxon>Chromadorea</taxon>
        <taxon>Rhabditida</taxon>
        <taxon>Rhabditina</taxon>
        <taxon>Rhabditomorpha</taxon>
        <taxon>Strongyloidea</taxon>
        <taxon>Strongylidae</taxon>
        <taxon>Cylicostephanus</taxon>
    </lineage>
</organism>
<sequence length="195" mass="22389">MRVFTFTAVFFTTIFLTEASDDQPYYGVPVGTFESDKFGIHSELYLADDHTIVLDKFVHKPKTPACTAMMIGPPRQEDEKRKVGDGILLPYTQPNFSWEEIRRRKRIAEEETEKTIIRLKQAPTTIGPDESYEEVEYIEDEEETETKSEMVKSTLPTFSKVSLKLHNKLELIAIVSTTNSKNLEIYFTAACHQVL</sequence>
<dbReference type="Proteomes" id="UP000271889">
    <property type="component" value="Unassembled WGS sequence"/>
</dbReference>
<proteinExistence type="predicted"/>
<reference evidence="2 3" key="1">
    <citation type="submission" date="2018-11" db="EMBL/GenBank/DDBJ databases">
        <authorList>
            <consortium name="Pathogen Informatics"/>
        </authorList>
    </citation>
    <scope>NUCLEOTIDE SEQUENCE [LARGE SCALE GENOMIC DNA]</scope>
</reference>
<dbReference type="AlphaFoldDB" id="A0A3P7MD15"/>
<feature type="chain" id="PRO_5018245419" evidence="1">
    <location>
        <begin position="20"/>
        <end position="195"/>
    </location>
</feature>
<gene>
    <name evidence="2" type="ORF">CGOC_LOCUS9757</name>
</gene>
<keyword evidence="3" id="KW-1185">Reference proteome</keyword>
<evidence type="ECO:0000313" key="2">
    <source>
        <dbReference type="EMBL" id="VDN24120.1"/>
    </source>
</evidence>
<evidence type="ECO:0000313" key="3">
    <source>
        <dbReference type="Proteomes" id="UP000271889"/>
    </source>
</evidence>